<organism evidence="4 5">
    <name type="scientific">Furfurilactobacillus rossiae DSM 15814</name>
    <dbReference type="NCBI Taxonomy" id="1114972"/>
    <lineage>
        <taxon>Bacteria</taxon>
        <taxon>Bacillati</taxon>
        <taxon>Bacillota</taxon>
        <taxon>Bacilli</taxon>
        <taxon>Lactobacillales</taxon>
        <taxon>Lactobacillaceae</taxon>
        <taxon>Furfurilactobacillus</taxon>
    </lineage>
</organism>
<dbReference type="SUPFAM" id="SSF51395">
    <property type="entry name" value="FMN-linked oxidoreductases"/>
    <property type="match status" value="1"/>
</dbReference>
<dbReference type="OrthoDB" id="9772736at2"/>
<dbReference type="GO" id="GO:0010181">
    <property type="term" value="F:FMN binding"/>
    <property type="evidence" value="ECO:0007669"/>
    <property type="project" value="InterPro"/>
</dbReference>
<dbReference type="InterPro" id="IPR001155">
    <property type="entry name" value="OxRdtase_FMN_N"/>
</dbReference>
<feature type="domain" description="NADH:flavin oxidoreductase/NADH oxidase N-terminal" evidence="3">
    <location>
        <begin position="12"/>
        <end position="336"/>
    </location>
</feature>
<dbReference type="PANTHER" id="PTHR43656">
    <property type="entry name" value="BINDING OXIDOREDUCTASE, PUTATIVE (AFU_ORTHOLOGUE AFUA_2G08260)-RELATED"/>
    <property type="match status" value="1"/>
</dbReference>
<comment type="caution">
    <text evidence="4">The sequence shown here is derived from an EMBL/GenBank/DDBJ whole genome shotgun (WGS) entry which is preliminary data.</text>
</comment>
<dbReference type="Proteomes" id="UP000051999">
    <property type="component" value="Unassembled WGS sequence"/>
</dbReference>
<evidence type="ECO:0000256" key="2">
    <source>
        <dbReference type="ARBA" id="ARBA00023002"/>
    </source>
</evidence>
<dbReference type="CDD" id="cd04735">
    <property type="entry name" value="OYE_like_4_FMN"/>
    <property type="match status" value="1"/>
</dbReference>
<dbReference type="Pfam" id="PF00724">
    <property type="entry name" value="Oxidored_FMN"/>
    <property type="match status" value="1"/>
</dbReference>
<dbReference type="STRING" id="1114972.FD35_GL000916"/>
<evidence type="ECO:0000259" key="3">
    <source>
        <dbReference type="Pfam" id="PF00724"/>
    </source>
</evidence>
<dbReference type="GO" id="GO:0016491">
    <property type="term" value="F:oxidoreductase activity"/>
    <property type="evidence" value="ECO:0007669"/>
    <property type="project" value="UniProtKB-KW"/>
</dbReference>
<dbReference type="InterPro" id="IPR051799">
    <property type="entry name" value="NADH_flavin_oxidoreductase"/>
</dbReference>
<keyword evidence="1" id="KW-0285">Flavoprotein</keyword>
<dbReference type="PANTHER" id="PTHR43656:SF2">
    <property type="entry name" value="BINDING OXIDOREDUCTASE, PUTATIVE (AFU_ORTHOLOGUE AFUA_2G08260)-RELATED"/>
    <property type="match status" value="1"/>
</dbReference>
<dbReference type="EMBL" id="AZFF01000016">
    <property type="protein sequence ID" value="KRL53667.1"/>
    <property type="molecule type" value="Genomic_DNA"/>
</dbReference>
<dbReference type="eggNOG" id="COG1902">
    <property type="taxonomic scope" value="Bacteria"/>
</dbReference>
<dbReference type="AlphaFoldDB" id="A0A0R1RJ21"/>
<sequence length="394" mass="43606">MNMTYQFLKSYTFKSGVTVKNRVAIPPMTEGMSLENGEVSTDELNYFNIHTGGAGMFITPVANVNALGKGFEGELSVADDKFIPGLAKMAATIKQNGTKAILQIFSAGRMTNSRILRGHQPVSASAVPALRPHAETPRALSEDEIEQTIADFGAATKRAILAGFDGVELHGANTYLLQQFFSPHSNRRNDQWGGSLENRMRFPMRVIEAAQQAIADTATSPFILGYRLSPEEIEEPGIRIEDTLKFVTKLNDMNLDYLHISMGNVWRPSLNNHDDKEPLITKIQRVSPDTPLISVGNVNTPADAEKVMEAGITFVAIGRESIREPHWVQKVEAGTEQSIRYNLSLADLEELGIKTPFFEFLKKMNDAGADQKFDVNDAQTKTVDTDRIDVAFRK</sequence>
<gene>
    <name evidence="4" type="ORF">FD35_GL000916</name>
</gene>
<name>A0A0R1RJ21_9LACO</name>
<reference evidence="4 5" key="1">
    <citation type="journal article" date="2015" name="Genome Announc.">
        <title>Expanding the biotechnology potential of lactobacilli through comparative genomics of 213 strains and associated genera.</title>
        <authorList>
            <person name="Sun Z."/>
            <person name="Harris H.M."/>
            <person name="McCann A."/>
            <person name="Guo C."/>
            <person name="Argimon S."/>
            <person name="Zhang W."/>
            <person name="Yang X."/>
            <person name="Jeffery I.B."/>
            <person name="Cooney J.C."/>
            <person name="Kagawa T.F."/>
            <person name="Liu W."/>
            <person name="Song Y."/>
            <person name="Salvetti E."/>
            <person name="Wrobel A."/>
            <person name="Rasinkangas P."/>
            <person name="Parkhill J."/>
            <person name="Rea M.C."/>
            <person name="O'Sullivan O."/>
            <person name="Ritari J."/>
            <person name="Douillard F.P."/>
            <person name="Paul Ross R."/>
            <person name="Yang R."/>
            <person name="Briner A.E."/>
            <person name="Felis G.E."/>
            <person name="de Vos W.M."/>
            <person name="Barrangou R."/>
            <person name="Klaenhammer T.R."/>
            <person name="Caufield P.W."/>
            <person name="Cui Y."/>
            <person name="Zhang H."/>
            <person name="O'Toole P.W."/>
        </authorList>
    </citation>
    <scope>NUCLEOTIDE SEQUENCE [LARGE SCALE GENOMIC DNA]</scope>
    <source>
        <strain evidence="4 5">DSM 15814</strain>
    </source>
</reference>
<dbReference type="PATRIC" id="fig|1114972.6.peg.926"/>
<dbReference type="InterPro" id="IPR013785">
    <property type="entry name" value="Aldolase_TIM"/>
</dbReference>
<dbReference type="RefSeq" id="WP_026017059.1">
    <property type="nucleotide sequence ID" value="NZ_AUAW01000016.1"/>
</dbReference>
<keyword evidence="2" id="KW-0560">Oxidoreductase</keyword>
<accession>A0A0R1RJ21</accession>
<evidence type="ECO:0000256" key="1">
    <source>
        <dbReference type="ARBA" id="ARBA00022630"/>
    </source>
</evidence>
<evidence type="ECO:0000313" key="5">
    <source>
        <dbReference type="Proteomes" id="UP000051999"/>
    </source>
</evidence>
<dbReference type="Gene3D" id="3.20.20.70">
    <property type="entry name" value="Aldolase class I"/>
    <property type="match status" value="1"/>
</dbReference>
<protein>
    <submittedName>
        <fullName evidence="4">NADH flavin oxidoreductase</fullName>
    </submittedName>
</protein>
<evidence type="ECO:0000313" key="4">
    <source>
        <dbReference type="EMBL" id="KRL53667.1"/>
    </source>
</evidence>
<proteinExistence type="predicted"/>
<keyword evidence="5" id="KW-1185">Reference proteome</keyword>